<dbReference type="InterPro" id="IPR017972">
    <property type="entry name" value="Cyt_P450_CS"/>
</dbReference>
<dbReference type="EMBL" id="LN679101">
    <property type="protein sequence ID" value="CEL55098.1"/>
    <property type="molecule type" value="Genomic_DNA"/>
</dbReference>
<dbReference type="PANTHER" id="PTHR46300:SF8">
    <property type="entry name" value="CYTOCHROME P450 2E1"/>
    <property type="match status" value="1"/>
</dbReference>
<dbReference type="Proteomes" id="UP000059188">
    <property type="component" value="Unassembled WGS sequence"/>
</dbReference>
<protein>
    <recommendedName>
        <fullName evidence="12">Cytochrome P450 domain-containing protein</fullName>
    </recommendedName>
</protein>
<proteinExistence type="inferred from homology"/>
<dbReference type="InterPro" id="IPR001128">
    <property type="entry name" value="Cyt_P450"/>
</dbReference>
<comment type="cofactor">
    <cofactor evidence="1">
        <name>heme</name>
        <dbReference type="ChEBI" id="CHEBI:30413"/>
    </cofactor>
</comment>
<dbReference type="PROSITE" id="PS00086">
    <property type="entry name" value="CYTOCHROME_P450"/>
    <property type="match status" value="1"/>
</dbReference>
<evidence type="ECO:0000256" key="2">
    <source>
        <dbReference type="ARBA" id="ARBA00010617"/>
    </source>
</evidence>
<keyword evidence="11" id="KW-1185">Reference proteome</keyword>
<dbReference type="PANTHER" id="PTHR46300">
    <property type="entry name" value="P450, PUTATIVE (EUROFUNG)-RELATED-RELATED"/>
    <property type="match status" value="1"/>
</dbReference>
<evidence type="ECO:0000256" key="9">
    <source>
        <dbReference type="SAM" id="MobiDB-lite"/>
    </source>
</evidence>
<organism evidence="10 11">
    <name type="scientific">Thanatephorus cucumeris (strain AG1-IB / isolate 7/3/14)</name>
    <name type="common">Lettuce bottom rot fungus</name>
    <name type="synonym">Rhizoctonia solani</name>
    <dbReference type="NCBI Taxonomy" id="1108050"/>
    <lineage>
        <taxon>Eukaryota</taxon>
        <taxon>Fungi</taxon>
        <taxon>Dikarya</taxon>
        <taxon>Basidiomycota</taxon>
        <taxon>Agaricomycotina</taxon>
        <taxon>Agaricomycetes</taxon>
        <taxon>Cantharellales</taxon>
        <taxon>Ceratobasidiaceae</taxon>
        <taxon>Rhizoctonia</taxon>
        <taxon>Rhizoctonia solani AG-1</taxon>
    </lineage>
</organism>
<dbReference type="Pfam" id="PF00067">
    <property type="entry name" value="p450"/>
    <property type="match status" value="1"/>
</dbReference>
<reference evidence="10 11" key="1">
    <citation type="submission" date="2014-11" db="EMBL/GenBank/DDBJ databases">
        <authorList>
            <person name="Wibberg Daniel"/>
        </authorList>
    </citation>
    <scope>NUCLEOTIDE SEQUENCE [LARGE SCALE GENOMIC DNA]</scope>
    <source>
        <strain evidence="10">Rhizoctonia solani AG1-IB 7/3/14</strain>
    </source>
</reference>
<evidence type="ECO:0000313" key="10">
    <source>
        <dbReference type="EMBL" id="CEL55098.1"/>
    </source>
</evidence>
<gene>
    <name evidence="10" type="ORF">RSOLAG1IB_01106</name>
</gene>
<comment type="similarity">
    <text evidence="2 8">Belongs to the cytochrome P450 family.</text>
</comment>
<keyword evidence="7 8" id="KW-0503">Monooxygenase</keyword>
<evidence type="ECO:0000256" key="6">
    <source>
        <dbReference type="ARBA" id="ARBA00023004"/>
    </source>
</evidence>
<dbReference type="GO" id="GO:0020037">
    <property type="term" value="F:heme binding"/>
    <property type="evidence" value="ECO:0007669"/>
    <property type="project" value="InterPro"/>
</dbReference>
<dbReference type="GO" id="GO:0004497">
    <property type="term" value="F:monooxygenase activity"/>
    <property type="evidence" value="ECO:0007669"/>
    <property type="project" value="UniProtKB-KW"/>
</dbReference>
<evidence type="ECO:0000256" key="8">
    <source>
        <dbReference type="RuleBase" id="RU000461"/>
    </source>
</evidence>
<keyword evidence="6 8" id="KW-0408">Iron</keyword>
<dbReference type="SUPFAM" id="SSF48264">
    <property type="entry name" value="Cytochrome P450"/>
    <property type="match status" value="1"/>
</dbReference>
<feature type="region of interest" description="Disordered" evidence="9">
    <location>
        <begin position="1"/>
        <end position="25"/>
    </location>
</feature>
<name>A0A0B7FFY9_THACB</name>
<dbReference type="InterPro" id="IPR050364">
    <property type="entry name" value="Cytochrome_P450_fung"/>
</dbReference>
<dbReference type="AlphaFoldDB" id="A0A0B7FFY9"/>
<dbReference type="GO" id="GO:0005506">
    <property type="term" value="F:iron ion binding"/>
    <property type="evidence" value="ECO:0007669"/>
    <property type="project" value="InterPro"/>
</dbReference>
<dbReference type="OrthoDB" id="2789670at2759"/>
<dbReference type="GO" id="GO:0016705">
    <property type="term" value="F:oxidoreductase activity, acting on paired donors, with incorporation or reduction of molecular oxygen"/>
    <property type="evidence" value="ECO:0007669"/>
    <property type="project" value="InterPro"/>
</dbReference>
<dbReference type="STRING" id="1108050.A0A0B7FFY9"/>
<evidence type="ECO:0000256" key="5">
    <source>
        <dbReference type="ARBA" id="ARBA00023002"/>
    </source>
</evidence>
<sequence length="106" mass="12019">MIRDEKVYPDPETFNPDRYLDPSTPPSPVFGWGRRRCPGVHLAEASIFITIASVLMTFNIGVAQDETGKDIIPKREADDSLIMKPRCFVFKLTPRSSKHEELIRSA</sequence>
<evidence type="ECO:0000313" key="11">
    <source>
        <dbReference type="Proteomes" id="UP000059188"/>
    </source>
</evidence>
<evidence type="ECO:0000256" key="3">
    <source>
        <dbReference type="ARBA" id="ARBA00022617"/>
    </source>
</evidence>
<keyword evidence="4 8" id="KW-0479">Metal-binding</keyword>
<evidence type="ECO:0000256" key="7">
    <source>
        <dbReference type="ARBA" id="ARBA00023033"/>
    </source>
</evidence>
<evidence type="ECO:0000256" key="1">
    <source>
        <dbReference type="ARBA" id="ARBA00001971"/>
    </source>
</evidence>
<dbReference type="InterPro" id="IPR036396">
    <property type="entry name" value="Cyt_P450_sf"/>
</dbReference>
<keyword evidence="5 8" id="KW-0560">Oxidoreductase</keyword>
<keyword evidence="3 8" id="KW-0349">Heme</keyword>
<accession>A0A0B7FFY9</accession>
<dbReference type="Gene3D" id="1.10.630.10">
    <property type="entry name" value="Cytochrome P450"/>
    <property type="match status" value="1"/>
</dbReference>
<evidence type="ECO:0008006" key="12">
    <source>
        <dbReference type="Google" id="ProtNLM"/>
    </source>
</evidence>
<evidence type="ECO:0000256" key="4">
    <source>
        <dbReference type="ARBA" id="ARBA00022723"/>
    </source>
</evidence>